<dbReference type="GO" id="GO:0005886">
    <property type="term" value="C:plasma membrane"/>
    <property type="evidence" value="ECO:0007669"/>
    <property type="project" value="UniProtKB-SubCell"/>
</dbReference>
<sequence>MMLRSVQMKVMGLIIGIMLLLICIGLSIVLGYTDTSIKTAFEAFQAFNGSNEHIVIQNIRLPRAIIGAVVGICLGIAGAMMQALTKNPLASPDIIGVNAGASFFIVVAVMIFSVNSLQAFTWIAFVGAALTVVVVYFLGSIGKEGLTPIKLTLAGAAIAAFFSSLTQGLLAVDESSLDQVLFWLAGSVQGRKVEMLYGILPYVVLAIIVTFFIASKINILTIGEDVAKGLGQRTALVKIISGIIIAILAGGAVAVAGPISFVGIIVPHVVRAIVGQDYRWVFPYSAVAGGILILLADVAARYVIMPQEIPVGVMTAVIGTPFFIYMARKGAKAS</sequence>
<dbReference type="CDD" id="cd06550">
    <property type="entry name" value="TM_ABC_iron-siderophores_like"/>
    <property type="match status" value="1"/>
</dbReference>
<evidence type="ECO:0000256" key="6">
    <source>
        <dbReference type="ARBA" id="ARBA00022989"/>
    </source>
</evidence>
<keyword evidence="5" id="KW-0812">Transmembrane</keyword>
<dbReference type="RefSeq" id="WP_013085355.1">
    <property type="nucleotide sequence ID" value="NZ_BCVB01000009.1"/>
</dbReference>
<dbReference type="Gene3D" id="1.10.3470.10">
    <property type="entry name" value="ABC transporter involved in vitamin B12 uptake, BtuC"/>
    <property type="match status" value="1"/>
</dbReference>
<dbReference type="EMBL" id="CP009920">
    <property type="protein sequence ID" value="AJI21152.1"/>
    <property type="molecule type" value="Genomic_DNA"/>
</dbReference>
<dbReference type="FunFam" id="1.10.3470.10:FF:000001">
    <property type="entry name" value="Vitamin B12 ABC transporter permease BtuC"/>
    <property type="match status" value="1"/>
</dbReference>
<dbReference type="GO" id="GO:0022857">
    <property type="term" value="F:transmembrane transporter activity"/>
    <property type="evidence" value="ECO:0007669"/>
    <property type="project" value="InterPro"/>
</dbReference>
<reference evidence="8 9" key="1">
    <citation type="journal article" date="2015" name="Genome Announc.">
        <title>Complete genome sequences for 35 biothreat assay-relevant bacillus species.</title>
        <authorList>
            <person name="Johnson S.L."/>
            <person name="Daligault H.E."/>
            <person name="Davenport K.W."/>
            <person name="Jaissle J."/>
            <person name="Frey K.G."/>
            <person name="Ladner J.T."/>
            <person name="Broomall S.M."/>
            <person name="Bishop-Lilly K.A."/>
            <person name="Bruce D.C."/>
            <person name="Gibbons H.S."/>
            <person name="Coyne S.R."/>
            <person name="Lo C.C."/>
            <person name="Meincke L."/>
            <person name="Munk A.C."/>
            <person name="Koroleva G.I."/>
            <person name="Rosenzweig C.N."/>
            <person name="Palacios G.F."/>
            <person name="Redden C.L."/>
            <person name="Minogue T.D."/>
            <person name="Chain P.S."/>
        </authorList>
    </citation>
    <scope>NUCLEOTIDE SEQUENCE [LARGE SCALE GENOMIC DNA]</scope>
    <source>
        <strain evidence="9">ATCC 14581 / DSM 32 / JCM 2506 / NBRC 15308 / NCIMB 9376 / NCTC 10342 / NRRL B-14308 / VKM B-512</strain>
    </source>
</reference>
<evidence type="ECO:0000313" key="9">
    <source>
        <dbReference type="Proteomes" id="UP000031829"/>
    </source>
</evidence>
<dbReference type="InterPro" id="IPR000522">
    <property type="entry name" value="ABC_transptr_permease_BtuC"/>
</dbReference>
<gene>
    <name evidence="8" type="ORF">BG04_2004</name>
</gene>
<dbReference type="Proteomes" id="UP000031829">
    <property type="component" value="Chromosome"/>
</dbReference>
<evidence type="ECO:0000313" key="8">
    <source>
        <dbReference type="EMBL" id="AJI21152.1"/>
    </source>
</evidence>
<dbReference type="GO" id="GO:0033214">
    <property type="term" value="P:siderophore-iron import into cell"/>
    <property type="evidence" value="ECO:0007669"/>
    <property type="project" value="TreeGrafter"/>
</dbReference>
<evidence type="ECO:0000256" key="4">
    <source>
        <dbReference type="ARBA" id="ARBA00022475"/>
    </source>
</evidence>
<evidence type="ECO:0000256" key="5">
    <source>
        <dbReference type="ARBA" id="ARBA00022692"/>
    </source>
</evidence>
<dbReference type="PANTHER" id="PTHR30472:SF65">
    <property type="entry name" value="SIDEROPHORE TRANSPORT SYSTEM PERMEASE PROTEIN YFIZ-RELATED"/>
    <property type="match status" value="1"/>
</dbReference>
<evidence type="ECO:0000256" key="1">
    <source>
        <dbReference type="ARBA" id="ARBA00004651"/>
    </source>
</evidence>
<dbReference type="InterPro" id="IPR037294">
    <property type="entry name" value="ABC_BtuC-like"/>
</dbReference>
<dbReference type="HOGENOM" id="CLU_013016_1_0_9"/>
<evidence type="ECO:0000256" key="3">
    <source>
        <dbReference type="ARBA" id="ARBA00022448"/>
    </source>
</evidence>
<comment type="similarity">
    <text evidence="2">Belongs to the binding-protein-dependent transport system permease family. FecCD subfamily.</text>
</comment>
<organism evidence="8 9">
    <name type="scientific">Priestia megaterium (strain ATCC 14581 / DSM 32 / CCUG 1817 / JCM 2506 / NBRC 15308 / NCIMB 9376 / NCTC 10342 / NRRL B-14308 / VKM B-512 / Ford 19)</name>
    <name type="common">Bacillus megaterium</name>
    <dbReference type="NCBI Taxonomy" id="1348623"/>
    <lineage>
        <taxon>Bacteria</taxon>
        <taxon>Bacillati</taxon>
        <taxon>Bacillota</taxon>
        <taxon>Bacilli</taxon>
        <taxon>Bacillales</taxon>
        <taxon>Bacillaceae</taxon>
        <taxon>Priestia</taxon>
    </lineage>
</organism>
<keyword evidence="3" id="KW-0813">Transport</keyword>
<keyword evidence="6" id="KW-1133">Transmembrane helix</keyword>
<dbReference type="AlphaFoldDB" id="A0A0B6AJA6"/>
<evidence type="ECO:0000256" key="7">
    <source>
        <dbReference type="ARBA" id="ARBA00023136"/>
    </source>
</evidence>
<dbReference type="SUPFAM" id="SSF81345">
    <property type="entry name" value="ABC transporter involved in vitamin B12 uptake, BtuC"/>
    <property type="match status" value="1"/>
</dbReference>
<dbReference type="Pfam" id="PF01032">
    <property type="entry name" value="FecCD"/>
    <property type="match status" value="1"/>
</dbReference>
<name>A0A0B6AJA6_PRIM2</name>
<comment type="subcellular location">
    <subcellularLocation>
        <location evidence="1">Cell membrane</location>
        <topology evidence="1">Multi-pass membrane protein</topology>
    </subcellularLocation>
</comment>
<keyword evidence="4" id="KW-1003">Cell membrane</keyword>
<keyword evidence="7" id="KW-0472">Membrane</keyword>
<accession>A0A0B6AJA6</accession>
<evidence type="ECO:0000256" key="2">
    <source>
        <dbReference type="ARBA" id="ARBA00007935"/>
    </source>
</evidence>
<dbReference type="KEGG" id="bmeg:BG04_2004"/>
<dbReference type="PANTHER" id="PTHR30472">
    <property type="entry name" value="FERRIC ENTEROBACTIN TRANSPORT SYSTEM PERMEASE PROTEIN"/>
    <property type="match status" value="1"/>
</dbReference>
<dbReference type="GeneID" id="93645472"/>
<proteinExistence type="inferred from homology"/>
<protein>
    <submittedName>
        <fullName evidence="8">Putative siderophore transport system permease protein yfiZ</fullName>
    </submittedName>
</protein>